<dbReference type="Proteomes" id="UP001229421">
    <property type="component" value="Unassembled WGS sequence"/>
</dbReference>
<sequence>MKNEKKHSNGIALTGYFRILVWLTIGWFRPWTVMSTKKWLVRSLSRRGSKVVVKRISPPKFKRESKKKVNKKKVVEDEEIDDKEKYGTVILMIPRLKNL</sequence>
<evidence type="ECO:0008006" key="4">
    <source>
        <dbReference type="Google" id="ProtNLM"/>
    </source>
</evidence>
<keyword evidence="3" id="KW-1185">Reference proteome</keyword>
<evidence type="ECO:0000313" key="3">
    <source>
        <dbReference type="Proteomes" id="UP001229421"/>
    </source>
</evidence>
<proteinExistence type="predicted"/>
<name>A0AAD8KVV2_TARER</name>
<keyword evidence="1" id="KW-0812">Transmembrane</keyword>
<reference evidence="2" key="1">
    <citation type="journal article" date="2023" name="bioRxiv">
        <title>Improved chromosome-level genome assembly for marigold (Tagetes erecta).</title>
        <authorList>
            <person name="Jiang F."/>
            <person name="Yuan L."/>
            <person name="Wang S."/>
            <person name="Wang H."/>
            <person name="Xu D."/>
            <person name="Wang A."/>
            <person name="Fan W."/>
        </authorList>
    </citation>
    <scope>NUCLEOTIDE SEQUENCE</scope>
    <source>
        <strain evidence="2">WSJ</strain>
        <tissue evidence="2">Leaf</tissue>
    </source>
</reference>
<dbReference type="EMBL" id="JAUHHV010000003">
    <property type="protein sequence ID" value="KAK1430102.1"/>
    <property type="molecule type" value="Genomic_DNA"/>
</dbReference>
<protein>
    <recommendedName>
        <fullName evidence="4">Transmembrane protein</fullName>
    </recommendedName>
</protein>
<keyword evidence="1" id="KW-1133">Transmembrane helix</keyword>
<evidence type="ECO:0000313" key="2">
    <source>
        <dbReference type="EMBL" id="KAK1430102.1"/>
    </source>
</evidence>
<accession>A0AAD8KVV2</accession>
<evidence type="ECO:0000256" key="1">
    <source>
        <dbReference type="SAM" id="Phobius"/>
    </source>
</evidence>
<gene>
    <name evidence="2" type="ORF">QVD17_12612</name>
</gene>
<dbReference type="AlphaFoldDB" id="A0AAD8KVV2"/>
<keyword evidence="1" id="KW-0472">Membrane</keyword>
<comment type="caution">
    <text evidence="2">The sequence shown here is derived from an EMBL/GenBank/DDBJ whole genome shotgun (WGS) entry which is preliminary data.</text>
</comment>
<organism evidence="2 3">
    <name type="scientific">Tagetes erecta</name>
    <name type="common">African marigold</name>
    <dbReference type="NCBI Taxonomy" id="13708"/>
    <lineage>
        <taxon>Eukaryota</taxon>
        <taxon>Viridiplantae</taxon>
        <taxon>Streptophyta</taxon>
        <taxon>Embryophyta</taxon>
        <taxon>Tracheophyta</taxon>
        <taxon>Spermatophyta</taxon>
        <taxon>Magnoliopsida</taxon>
        <taxon>eudicotyledons</taxon>
        <taxon>Gunneridae</taxon>
        <taxon>Pentapetalae</taxon>
        <taxon>asterids</taxon>
        <taxon>campanulids</taxon>
        <taxon>Asterales</taxon>
        <taxon>Asteraceae</taxon>
        <taxon>Asteroideae</taxon>
        <taxon>Heliantheae alliance</taxon>
        <taxon>Tageteae</taxon>
        <taxon>Tagetes</taxon>
    </lineage>
</organism>
<feature type="transmembrane region" description="Helical" evidence="1">
    <location>
        <begin position="12"/>
        <end position="28"/>
    </location>
</feature>